<dbReference type="EMBL" id="QUAJ01000008">
    <property type="protein sequence ID" value="REI41703.1"/>
    <property type="molecule type" value="Genomic_DNA"/>
</dbReference>
<evidence type="ECO:0000313" key="5">
    <source>
        <dbReference type="EMBL" id="REI41703.1"/>
    </source>
</evidence>
<keyword evidence="2" id="KW-0547">Nucleotide-binding</keyword>
<dbReference type="SUPFAM" id="SSF52540">
    <property type="entry name" value="P-loop containing nucleoside triphosphate hydrolases"/>
    <property type="match status" value="1"/>
</dbReference>
<evidence type="ECO:0000256" key="3">
    <source>
        <dbReference type="ARBA" id="ARBA00022840"/>
    </source>
</evidence>
<dbReference type="InterPro" id="IPR003439">
    <property type="entry name" value="ABC_transporter-like_ATP-bd"/>
</dbReference>
<comment type="caution">
    <text evidence="5">The sequence shown here is derived from an EMBL/GenBank/DDBJ whole genome shotgun (WGS) entry which is preliminary data.</text>
</comment>
<dbReference type="PROSITE" id="PS00211">
    <property type="entry name" value="ABC_TRANSPORTER_1"/>
    <property type="match status" value="1"/>
</dbReference>
<evidence type="ECO:0000256" key="1">
    <source>
        <dbReference type="ARBA" id="ARBA00022448"/>
    </source>
</evidence>
<organism evidence="5 6">
    <name type="scientific">Psychrilyobacter piezotolerans</name>
    <dbReference type="NCBI Taxonomy" id="2293438"/>
    <lineage>
        <taxon>Bacteria</taxon>
        <taxon>Fusobacteriati</taxon>
        <taxon>Fusobacteriota</taxon>
        <taxon>Fusobacteriia</taxon>
        <taxon>Fusobacteriales</taxon>
        <taxon>Fusobacteriaceae</taxon>
        <taxon>Psychrilyobacter</taxon>
    </lineage>
</organism>
<keyword evidence="3 5" id="KW-0067">ATP-binding</keyword>
<dbReference type="GO" id="GO:0005524">
    <property type="term" value="F:ATP binding"/>
    <property type="evidence" value="ECO:0007669"/>
    <property type="project" value="UniProtKB-KW"/>
</dbReference>
<dbReference type="PANTHER" id="PTHR42788">
    <property type="entry name" value="TAURINE IMPORT ATP-BINDING PROTEIN-RELATED"/>
    <property type="match status" value="1"/>
</dbReference>
<dbReference type="InterPro" id="IPR003593">
    <property type="entry name" value="AAA+_ATPase"/>
</dbReference>
<gene>
    <name evidence="5" type="ORF">DYH56_06045</name>
</gene>
<evidence type="ECO:0000256" key="2">
    <source>
        <dbReference type="ARBA" id="ARBA00022741"/>
    </source>
</evidence>
<keyword evidence="6" id="KW-1185">Reference proteome</keyword>
<dbReference type="Proteomes" id="UP000263486">
    <property type="component" value="Unassembled WGS sequence"/>
</dbReference>
<keyword evidence="1" id="KW-0813">Transport</keyword>
<evidence type="ECO:0000259" key="4">
    <source>
        <dbReference type="PROSITE" id="PS50893"/>
    </source>
</evidence>
<dbReference type="SMART" id="SM00382">
    <property type="entry name" value="AAA"/>
    <property type="match status" value="1"/>
</dbReference>
<dbReference type="InterPro" id="IPR027417">
    <property type="entry name" value="P-loop_NTPase"/>
</dbReference>
<dbReference type="PROSITE" id="PS50893">
    <property type="entry name" value="ABC_TRANSPORTER_2"/>
    <property type="match status" value="1"/>
</dbReference>
<sequence>MAQYRNRYNFRMDPDNICSQFPHFKNNFNIFKKQIQEVLMIELKDLSLTFHGEKILDKITYKFKKNKVTAILGPSGGGKTSLFNIIAGIEINHSGEVIKNFENVGYIFQEDRLLPWESVKENLNIIPGATEEKILYILELLHIPHKADHLVKNLSGGEKQRVAIARAFLYDTELILMDESLKSLDFSLKIKLIDLIISLLEKYSKTLIMISHDIDEILLMADEVIIFSKKPTVIEEVLTIDFPKSERTLSSKELKIYKNKIYDAILK</sequence>
<accession>A0ABX9KIG7</accession>
<reference evidence="5 6" key="1">
    <citation type="submission" date="2018-08" db="EMBL/GenBank/DDBJ databases">
        <title>Draft genome sequence of Psychrilyobacter sp. strain SD5 isolated from Black Sea water.</title>
        <authorList>
            <person name="Yadav S."/>
            <person name="Villanueva L."/>
            <person name="Damste J.S.S."/>
        </authorList>
    </citation>
    <scope>NUCLEOTIDE SEQUENCE [LARGE SCALE GENOMIC DNA]</scope>
    <source>
        <strain evidence="5 6">SD5</strain>
    </source>
</reference>
<dbReference type="InterPro" id="IPR017871">
    <property type="entry name" value="ABC_transporter-like_CS"/>
</dbReference>
<proteinExistence type="predicted"/>
<evidence type="ECO:0000313" key="6">
    <source>
        <dbReference type="Proteomes" id="UP000263486"/>
    </source>
</evidence>
<dbReference type="Gene3D" id="3.40.50.300">
    <property type="entry name" value="P-loop containing nucleotide triphosphate hydrolases"/>
    <property type="match status" value="1"/>
</dbReference>
<protein>
    <submittedName>
        <fullName evidence="5">ATP-binding cassette domain-containing protein</fullName>
    </submittedName>
</protein>
<dbReference type="Pfam" id="PF00005">
    <property type="entry name" value="ABC_tran"/>
    <property type="match status" value="1"/>
</dbReference>
<name>A0ABX9KIG7_9FUSO</name>
<feature type="domain" description="ABC transporter" evidence="4">
    <location>
        <begin position="41"/>
        <end position="254"/>
    </location>
</feature>
<dbReference type="PANTHER" id="PTHR42788:SF13">
    <property type="entry name" value="ALIPHATIC SULFONATES IMPORT ATP-BINDING PROTEIN SSUB"/>
    <property type="match status" value="1"/>
</dbReference>
<dbReference type="InterPro" id="IPR050166">
    <property type="entry name" value="ABC_transporter_ATP-bind"/>
</dbReference>